<dbReference type="GO" id="GO:0004709">
    <property type="term" value="F:MAP kinase kinase kinase activity"/>
    <property type="evidence" value="ECO:0000318"/>
    <property type="project" value="GO_Central"/>
</dbReference>
<dbReference type="PANTHER" id="PTHR48016">
    <property type="entry name" value="MAP KINASE KINASE KINASE SSK2-RELATED-RELATED"/>
    <property type="match status" value="1"/>
</dbReference>
<dbReference type="PROSITE" id="PS50011">
    <property type="entry name" value="PROTEIN_KINASE_DOM"/>
    <property type="match status" value="1"/>
</dbReference>
<dbReference type="GO" id="GO:0005524">
    <property type="term" value="F:ATP binding"/>
    <property type="evidence" value="ECO:0007669"/>
    <property type="project" value="UniProtKB-UniRule"/>
</dbReference>
<dbReference type="Proteomes" id="UP000006729">
    <property type="component" value="Chromosome 7"/>
</dbReference>
<evidence type="ECO:0000313" key="11">
    <source>
        <dbReference type="Proteomes" id="UP000006729"/>
    </source>
</evidence>
<sequence>MIYYYYFAVAPPKSKLCICCSFNVEQQEKNLQDPSDRRKINCDKPLQALFGVDSINMFQMTKREKEKHKGGNSGFLAPLQHSYALIKLLGTGKSSLSRSDVVKRIWECIKQNNLQDPSDKRRIPCDVKLKELFDIDCSKTLFRSFCEGLTVSCS</sequence>
<comment type="caution">
    <text evidence="10">The sequence shown here is derived from an EMBL/GenBank/DDBJ whole genome shotgun (WGS) entry which is preliminary data.</text>
</comment>
<dbReference type="FunCoup" id="A0A2K1ZNX6">
    <property type="interactions" value="2636"/>
</dbReference>
<dbReference type="InterPro" id="IPR050538">
    <property type="entry name" value="MAP_kinase_kinase_kinase"/>
</dbReference>
<keyword evidence="4 9" id="KW-0547">Nucleotide-binding</keyword>
<evidence type="ECO:0000313" key="10">
    <source>
        <dbReference type="EMBL" id="PNT26986.2"/>
    </source>
</evidence>
<dbReference type="STRING" id="3694.A0A2K1ZNX6"/>
<keyword evidence="3" id="KW-0808">Transferase</keyword>
<comment type="catalytic activity">
    <reaction evidence="7">
        <text>L-threonyl-[protein] + ATP = O-phospho-L-threonyl-[protein] + ADP + H(+)</text>
        <dbReference type="Rhea" id="RHEA:46608"/>
        <dbReference type="Rhea" id="RHEA-COMP:11060"/>
        <dbReference type="Rhea" id="RHEA-COMP:11605"/>
        <dbReference type="ChEBI" id="CHEBI:15378"/>
        <dbReference type="ChEBI" id="CHEBI:30013"/>
        <dbReference type="ChEBI" id="CHEBI:30616"/>
        <dbReference type="ChEBI" id="CHEBI:61977"/>
        <dbReference type="ChEBI" id="CHEBI:456216"/>
        <dbReference type="EC" id="2.7.11.25"/>
    </reaction>
</comment>
<evidence type="ECO:0000256" key="3">
    <source>
        <dbReference type="ARBA" id="ARBA00022679"/>
    </source>
</evidence>
<evidence type="ECO:0000256" key="5">
    <source>
        <dbReference type="ARBA" id="ARBA00022777"/>
    </source>
</evidence>
<dbReference type="PANTHER" id="PTHR48016:SF5">
    <property type="entry name" value="MITOGEN-ACTIVATED PROTEIN KINASE KINASE KINASE 5"/>
    <property type="match status" value="1"/>
</dbReference>
<dbReference type="GO" id="GO:0005737">
    <property type="term" value="C:cytoplasm"/>
    <property type="evidence" value="ECO:0000318"/>
    <property type="project" value="GO_Central"/>
</dbReference>
<dbReference type="PROSITE" id="PS00107">
    <property type="entry name" value="PROTEIN_KINASE_ATP"/>
    <property type="match status" value="1"/>
</dbReference>
<comment type="similarity">
    <text evidence="1">Belongs to the protein kinase superfamily. STE Ser/Thr protein kinase family. MAP kinase kinase kinase subfamily.</text>
</comment>
<reference evidence="10 11" key="1">
    <citation type="journal article" date="2006" name="Science">
        <title>The genome of black cottonwood, Populus trichocarpa (Torr. &amp; Gray).</title>
        <authorList>
            <person name="Tuskan G.A."/>
            <person name="Difazio S."/>
            <person name="Jansson S."/>
            <person name="Bohlmann J."/>
            <person name="Grigoriev I."/>
            <person name="Hellsten U."/>
            <person name="Putnam N."/>
            <person name="Ralph S."/>
            <person name="Rombauts S."/>
            <person name="Salamov A."/>
            <person name="Schein J."/>
            <person name="Sterck L."/>
            <person name="Aerts A."/>
            <person name="Bhalerao R.R."/>
            <person name="Bhalerao R.P."/>
            <person name="Blaudez D."/>
            <person name="Boerjan W."/>
            <person name="Brun A."/>
            <person name="Brunner A."/>
            <person name="Busov V."/>
            <person name="Campbell M."/>
            <person name="Carlson J."/>
            <person name="Chalot M."/>
            <person name="Chapman J."/>
            <person name="Chen G.L."/>
            <person name="Cooper D."/>
            <person name="Coutinho P.M."/>
            <person name="Couturier J."/>
            <person name="Covert S."/>
            <person name="Cronk Q."/>
            <person name="Cunningham R."/>
            <person name="Davis J."/>
            <person name="Degroeve S."/>
            <person name="Dejardin A."/>
            <person name="Depamphilis C."/>
            <person name="Detter J."/>
            <person name="Dirks B."/>
            <person name="Dubchak I."/>
            <person name="Duplessis S."/>
            <person name="Ehlting J."/>
            <person name="Ellis B."/>
            <person name="Gendler K."/>
            <person name="Goodstein D."/>
            <person name="Gribskov M."/>
            <person name="Grimwood J."/>
            <person name="Groover A."/>
            <person name="Gunter L."/>
            <person name="Hamberger B."/>
            <person name="Heinze B."/>
            <person name="Helariutta Y."/>
            <person name="Henrissat B."/>
            <person name="Holligan D."/>
            <person name="Holt R."/>
            <person name="Huang W."/>
            <person name="Islam-Faridi N."/>
            <person name="Jones S."/>
            <person name="Jones-Rhoades M."/>
            <person name="Jorgensen R."/>
            <person name="Joshi C."/>
            <person name="Kangasjarvi J."/>
            <person name="Karlsson J."/>
            <person name="Kelleher C."/>
            <person name="Kirkpatrick R."/>
            <person name="Kirst M."/>
            <person name="Kohler A."/>
            <person name="Kalluri U."/>
            <person name="Larimer F."/>
            <person name="Leebens-Mack J."/>
            <person name="Leple J.C."/>
            <person name="Locascio P."/>
            <person name="Lou Y."/>
            <person name="Lucas S."/>
            <person name="Martin F."/>
            <person name="Montanini B."/>
            <person name="Napoli C."/>
            <person name="Nelson D.R."/>
            <person name="Nelson C."/>
            <person name="Nieminen K."/>
            <person name="Nilsson O."/>
            <person name="Pereda V."/>
            <person name="Peter G."/>
            <person name="Philippe R."/>
            <person name="Pilate G."/>
            <person name="Poliakov A."/>
            <person name="Razumovskaya J."/>
            <person name="Richardson P."/>
            <person name="Rinaldi C."/>
            <person name="Ritland K."/>
            <person name="Rouze P."/>
            <person name="Ryaboy D."/>
            <person name="Schmutz J."/>
            <person name="Schrader J."/>
            <person name="Segerman B."/>
            <person name="Shin H."/>
            <person name="Siddiqui A."/>
            <person name="Sterky F."/>
            <person name="Terry A."/>
            <person name="Tsai C.J."/>
            <person name="Uberbacher E."/>
            <person name="Unneberg P."/>
            <person name="Vahala J."/>
            <person name="Wall K."/>
            <person name="Wessler S."/>
            <person name="Yang G."/>
            <person name="Yin T."/>
            <person name="Douglas C."/>
            <person name="Marra M."/>
            <person name="Sandberg G."/>
            <person name="Van de Peer Y."/>
            <person name="Rokhsar D."/>
        </authorList>
    </citation>
    <scope>NUCLEOTIDE SEQUENCE [LARGE SCALE GENOMIC DNA]</scope>
    <source>
        <strain evidence="11">cv. Nisqually</strain>
    </source>
</reference>
<keyword evidence="5" id="KW-0418">Kinase</keyword>
<dbReference type="Pfam" id="PF00069">
    <property type="entry name" value="Pkinase"/>
    <property type="match status" value="1"/>
</dbReference>
<keyword evidence="11" id="KW-1185">Reference proteome</keyword>
<evidence type="ECO:0000256" key="7">
    <source>
        <dbReference type="ARBA" id="ARBA00047559"/>
    </source>
</evidence>
<evidence type="ECO:0000256" key="1">
    <source>
        <dbReference type="ARBA" id="ARBA00006529"/>
    </source>
</evidence>
<dbReference type="InterPro" id="IPR011009">
    <property type="entry name" value="Kinase-like_dom_sf"/>
</dbReference>
<evidence type="ECO:0000256" key="2">
    <source>
        <dbReference type="ARBA" id="ARBA00012406"/>
    </source>
</evidence>
<comment type="catalytic activity">
    <reaction evidence="8">
        <text>L-seryl-[protein] + ATP = O-phospho-L-seryl-[protein] + ADP + H(+)</text>
        <dbReference type="Rhea" id="RHEA:17989"/>
        <dbReference type="Rhea" id="RHEA-COMP:9863"/>
        <dbReference type="Rhea" id="RHEA-COMP:11604"/>
        <dbReference type="ChEBI" id="CHEBI:15378"/>
        <dbReference type="ChEBI" id="CHEBI:29999"/>
        <dbReference type="ChEBI" id="CHEBI:30616"/>
        <dbReference type="ChEBI" id="CHEBI:83421"/>
        <dbReference type="ChEBI" id="CHEBI:456216"/>
        <dbReference type="EC" id="2.7.11.25"/>
    </reaction>
</comment>
<dbReference type="SMART" id="SM00220">
    <property type="entry name" value="S_TKc"/>
    <property type="match status" value="1"/>
</dbReference>
<dbReference type="InParanoid" id="A0A2K1ZNX6"/>
<keyword evidence="6 9" id="KW-0067">ATP-binding</keyword>
<dbReference type="EMBL" id="CM009296">
    <property type="protein sequence ID" value="PNT26986.2"/>
    <property type="molecule type" value="Genomic_DNA"/>
</dbReference>
<dbReference type="GO" id="GO:0000165">
    <property type="term" value="P:MAPK cascade"/>
    <property type="evidence" value="ECO:0000318"/>
    <property type="project" value="GO_Central"/>
</dbReference>
<dbReference type="InterPro" id="IPR017441">
    <property type="entry name" value="Protein_kinase_ATP_BS"/>
</dbReference>
<evidence type="ECO:0000256" key="8">
    <source>
        <dbReference type="ARBA" id="ARBA00048329"/>
    </source>
</evidence>
<accession>A0A2K1ZNX6</accession>
<dbReference type="SUPFAM" id="SSF56112">
    <property type="entry name" value="Protein kinase-like (PK-like)"/>
    <property type="match status" value="1"/>
</dbReference>
<name>A0A2K1ZNX6_POPTR</name>
<dbReference type="AlphaFoldDB" id="A0A2K1ZNX6"/>
<dbReference type="FunFam" id="1.10.510.10:FF:000357">
    <property type="entry name" value="Mitogen-activated protein kinase kinase kinase 5"/>
    <property type="match status" value="1"/>
</dbReference>
<organism evidence="10 11">
    <name type="scientific">Populus trichocarpa</name>
    <name type="common">Western balsam poplar</name>
    <name type="synonym">Populus balsamifera subsp. trichocarpa</name>
    <dbReference type="NCBI Taxonomy" id="3694"/>
    <lineage>
        <taxon>Eukaryota</taxon>
        <taxon>Viridiplantae</taxon>
        <taxon>Streptophyta</taxon>
        <taxon>Embryophyta</taxon>
        <taxon>Tracheophyta</taxon>
        <taxon>Spermatophyta</taxon>
        <taxon>Magnoliopsida</taxon>
        <taxon>eudicotyledons</taxon>
        <taxon>Gunneridae</taxon>
        <taxon>Pentapetalae</taxon>
        <taxon>rosids</taxon>
        <taxon>fabids</taxon>
        <taxon>Malpighiales</taxon>
        <taxon>Salicaceae</taxon>
        <taxon>Saliceae</taxon>
        <taxon>Populus</taxon>
    </lineage>
</organism>
<protein>
    <recommendedName>
        <fullName evidence="2">mitogen-activated protein kinase kinase kinase</fullName>
        <ecNumber evidence="2">2.7.11.25</ecNumber>
    </recommendedName>
</protein>
<dbReference type="Gene3D" id="1.10.510.10">
    <property type="entry name" value="Transferase(Phosphotransferase) domain 1"/>
    <property type="match status" value="1"/>
</dbReference>
<gene>
    <name evidence="10" type="ORF">POPTR_007G039350v4</name>
</gene>
<evidence type="ECO:0000256" key="4">
    <source>
        <dbReference type="ARBA" id="ARBA00022741"/>
    </source>
</evidence>
<dbReference type="EC" id="2.7.11.25" evidence="2"/>
<evidence type="ECO:0000256" key="9">
    <source>
        <dbReference type="PROSITE-ProRule" id="PRU10141"/>
    </source>
</evidence>
<dbReference type="InterPro" id="IPR000719">
    <property type="entry name" value="Prot_kinase_dom"/>
</dbReference>
<evidence type="ECO:0000256" key="6">
    <source>
        <dbReference type="ARBA" id="ARBA00022840"/>
    </source>
</evidence>
<proteinExistence type="inferred from homology"/>